<evidence type="ECO:0000313" key="1">
    <source>
        <dbReference type="EMBL" id="MDQ0395559.1"/>
    </source>
</evidence>
<gene>
    <name evidence="1" type="ORF">J3R73_005351</name>
</gene>
<evidence type="ECO:0000313" key="2">
    <source>
        <dbReference type="Proteomes" id="UP001237448"/>
    </source>
</evidence>
<sequence>MIFIAALFRNRRPGREARPVPRSSSEPFPSPMRAGLRQAAEHAVRLLAAVLAWSAVHLLRLAFSRVSLRLLSKRRARSLAGWAGRLNHASVEILLRQSRCSDQSFRPPANGFLP</sequence>
<keyword evidence="2" id="KW-1185">Reference proteome</keyword>
<dbReference type="RefSeq" id="WP_307434404.1">
    <property type="nucleotide sequence ID" value="NZ_JAUSVK010000001.1"/>
</dbReference>
<proteinExistence type="predicted"/>
<dbReference type="Proteomes" id="UP001237448">
    <property type="component" value="Unassembled WGS sequence"/>
</dbReference>
<comment type="caution">
    <text evidence="1">The sequence shown here is derived from an EMBL/GenBank/DDBJ whole genome shotgun (WGS) entry which is preliminary data.</text>
</comment>
<accession>A0ABU0FLS3</accession>
<organism evidence="1 2">
    <name type="scientific">Labrys monachus</name>
    <dbReference type="NCBI Taxonomy" id="217067"/>
    <lineage>
        <taxon>Bacteria</taxon>
        <taxon>Pseudomonadati</taxon>
        <taxon>Pseudomonadota</taxon>
        <taxon>Alphaproteobacteria</taxon>
        <taxon>Hyphomicrobiales</taxon>
        <taxon>Xanthobacteraceae</taxon>
        <taxon>Labrys</taxon>
    </lineage>
</organism>
<protein>
    <submittedName>
        <fullName evidence="1">Uncharacterized protein</fullName>
    </submittedName>
</protein>
<name>A0ABU0FLS3_9HYPH</name>
<dbReference type="EMBL" id="JAUSVK010000001">
    <property type="protein sequence ID" value="MDQ0395559.1"/>
    <property type="molecule type" value="Genomic_DNA"/>
</dbReference>
<reference evidence="1 2" key="1">
    <citation type="submission" date="2023-07" db="EMBL/GenBank/DDBJ databases">
        <title>Genomic Encyclopedia of Type Strains, Phase IV (KMG-IV): sequencing the most valuable type-strain genomes for metagenomic binning, comparative biology and taxonomic classification.</title>
        <authorList>
            <person name="Goeker M."/>
        </authorList>
    </citation>
    <scope>NUCLEOTIDE SEQUENCE [LARGE SCALE GENOMIC DNA]</scope>
    <source>
        <strain evidence="1 2">DSM 5896</strain>
    </source>
</reference>